<dbReference type="Pfam" id="PF00501">
    <property type="entry name" value="AMP-binding"/>
    <property type="match status" value="1"/>
</dbReference>
<organism evidence="7 8">
    <name type="scientific">Apis cerana cerana</name>
    <name type="common">Oriental honeybee</name>
    <dbReference type="NCBI Taxonomy" id="94128"/>
    <lineage>
        <taxon>Eukaryota</taxon>
        <taxon>Metazoa</taxon>
        <taxon>Ecdysozoa</taxon>
        <taxon>Arthropoda</taxon>
        <taxon>Hexapoda</taxon>
        <taxon>Insecta</taxon>
        <taxon>Pterygota</taxon>
        <taxon>Neoptera</taxon>
        <taxon>Endopterygota</taxon>
        <taxon>Hymenoptera</taxon>
        <taxon>Apocrita</taxon>
        <taxon>Aculeata</taxon>
        <taxon>Apoidea</taxon>
        <taxon>Anthophila</taxon>
        <taxon>Apidae</taxon>
        <taxon>Apis</taxon>
    </lineage>
</organism>
<dbReference type="OrthoDB" id="10253869at2759"/>
<evidence type="ECO:0000313" key="8">
    <source>
        <dbReference type="Proteomes" id="UP000242457"/>
    </source>
</evidence>
<evidence type="ECO:0000259" key="5">
    <source>
        <dbReference type="Pfam" id="PF00501"/>
    </source>
</evidence>
<evidence type="ECO:0000313" key="7">
    <source>
        <dbReference type="EMBL" id="PBC26021.1"/>
    </source>
</evidence>
<keyword evidence="8" id="KW-1185">Reference proteome</keyword>
<dbReference type="Gene3D" id="3.40.50.980">
    <property type="match status" value="1"/>
</dbReference>
<protein>
    <submittedName>
        <fullName evidence="7">4-coumarate--CoA ligase</fullName>
    </submittedName>
</protein>
<evidence type="ECO:0000256" key="2">
    <source>
        <dbReference type="ARBA" id="ARBA00006432"/>
    </source>
</evidence>
<dbReference type="GO" id="GO:0016405">
    <property type="term" value="F:CoA-ligase activity"/>
    <property type="evidence" value="ECO:0007669"/>
    <property type="project" value="TreeGrafter"/>
</dbReference>
<dbReference type="InterPro" id="IPR045851">
    <property type="entry name" value="AMP-bd_C_sf"/>
</dbReference>
<dbReference type="STRING" id="94128.A0A2A3E4L9"/>
<sequence>MLSTSTANRFVRYDYLHDYDISNLKFAVIGGSALNRESQDIIKKYLSNTMIIQAYGMTELGGIITIQSSNATSGSCGIVIPNCQIKIIDTETGKTLGPNQTGELCAKTWTMMTGYYKNPEATKDIFDKNGWLHSGDLAYYNEIGEIFIVDRLKEIIKYKGYQISPNKIENLLQSHPAVLEVGVVGIPHSIYDELPIAFISKIPNKEVSEEELSKMVANNMMDIYKLRGGIKFLPSLPHTPSGKISRKKLRAMAKDLLNYQYASAPLL</sequence>
<dbReference type="Gene3D" id="2.30.38.10">
    <property type="entry name" value="Luciferase, Domain 3"/>
    <property type="match status" value="1"/>
</dbReference>
<dbReference type="Gene3D" id="3.30.300.30">
    <property type="match status" value="1"/>
</dbReference>
<dbReference type="InterPro" id="IPR000873">
    <property type="entry name" value="AMP-dep_synth/lig_dom"/>
</dbReference>
<evidence type="ECO:0000256" key="1">
    <source>
        <dbReference type="ARBA" id="ARBA00004275"/>
    </source>
</evidence>
<dbReference type="Proteomes" id="UP000242457">
    <property type="component" value="Unassembled WGS sequence"/>
</dbReference>
<feature type="domain" description="AMP-binding enzyme C-terminal" evidence="6">
    <location>
        <begin position="167"/>
        <end position="243"/>
    </location>
</feature>
<reference evidence="7 8" key="1">
    <citation type="submission" date="2014-07" db="EMBL/GenBank/DDBJ databases">
        <title>Genomic and transcriptomic analysis on Apis cerana provide comprehensive insights into honey bee biology.</title>
        <authorList>
            <person name="Diao Q."/>
            <person name="Sun L."/>
            <person name="Zheng H."/>
            <person name="Zheng H."/>
            <person name="Xu S."/>
            <person name="Wang S."/>
            <person name="Zeng Z."/>
            <person name="Hu F."/>
            <person name="Su S."/>
            <person name="Wu J."/>
        </authorList>
    </citation>
    <scope>NUCLEOTIDE SEQUENCE [LARGE SCALE GENOMIC DNA]</scope>
    <source>
        <tissue evidence="7">Pupae without intestine</tissue>
    </source>
</reference>
<comment type="subcellular location">
    <subcellularLocation>
        <location evidence="1">Peroxisome</location>
    </subcellularLocation>
</comment>
<accession>A0A2A3E4L9</accession>
<evidence type="ECO:0000259" key="6">
    <source>
        <dbReference type="Pfam" id="PF13193"/>
    </source>
</evidence>
<dbReference type="EMBL" id="KZ288417">
    <property type="protein sequence ID" value="PBC26021.1"/>
    <property type="molecule type" value="Genomic_DNA"/>
</dbReference>
<dbReference type="InterPro" id="IPR025110">
    <property type="entry name" value="AMP-bd_C"/>
</dbReference>
<dbReference type="AlphaFoldDB" id="A0A2A3E4L9"/>
<evidence type="ECO:0000256" key="4">
    <source>
        <dbReference type="ARBA" id="ARBA00023140"/>
    </source>
</evidence>
<dbReference type="GO" id="GO:0005777">
    <property type="term" value="C:peroxisome"/>
    <property type="evidence" value="ECO:0007669"/>
    <property type="project" value="UniProtKB-SubCell"/>
</dbReference>
<proteinExistence type="inferred from homology"/>
<comment type="similarity">
    <text evidence="2">Belongs to the ATP-dependent AMP-binding enzyme family.</text>
</comment>
<dbReference type="PANTHER" id="PTHR24096">
    <property type="entry name" value="LONG-CHAIN-FATTY-ACID--COA LIGASE"/>
    <property type="match status" value="1"/>
</dbReference>
<keyword evidence="3 7" id="KW-0436">Ligase</keyword>
<dbReference type="SUPFAM" id="SSF56801">
    <property type="entry name" value="Acetyl-CoA synthetase-like"/>
    <property type="match status" value="1"/>
</dbReference>
<dbReference type="PANTHER" id="PTHR24096:SF149">
    <property type="entry name" value="AMP-BINDING DOMAIN-CONTAINING PROTEIN-RELATED"/>
    <property type="match status" value="1"/>
</dbReference>
<gene>
    <name evidence="7" type="ORF">APICC_07190</name>
</gene>
<keyword evidence="4" id="KW-0576">Peroxisome</keyword>
<dbReference type="Pfam" id="PF13193">
    <property type="entry name" value="AMP-binding_C"/>
    <property type="match status" value="1"/>
</dbReference>
<name>A0A2A3E4L9_APICC</name>
<feature type="domain" description="AMP-dependent synthetase/ligase" evidence="5">
    <location>
        <begin position="7"/>
        <end position="116"/>
    </location>
</feature>
<evidence type="ECO:0000256" key="3">
    <source>
        <dbReference type="ARBA" id="ARBA00022598"/>
    </source>
</evidence>